<protein>
    <submittedName>
        <fullName evidence="6">AraC-type DNA-binding domain-containing protein</fullName>
    </submittedName>
</protein>
<evidence type="ECO:0000259" key="5">
    <source>
        <dbReference type="PROSITE" id="PS01124"/>
    </source>
</evidence>
<dbReference type="HOGENOM" id="CLU_000445_88_13_6"/>
<evidence type="ECO:0000313" key="7">
    <source>
        <dbReference type="Proteomes" id="UP000032266"/>
    </source>
</evidence>
<dbReference type="SMART" id="SM00342">
    <property type="entry name" value="HTH_ARAC"/>
    <property type="match status" value="1"/>
</dbReference>
<dbReference type="Proteomes" id="UP000032266">
    <property type="component" value="Chromosome"/>
</dbReference>
<dbReference type="InterPro" id="IPR020449">
    <property type="entry name" value="Tscrpt_reg_AraC-type_HTH"/>
</dbReference>
<dbReference type="PRINTS" id="PR00032">
    <property type="entry name" value="HTHARAC"/>
</dbReference>
<dbReference type="InterPro" id="IPR018060">
    <property type="entry name" value="HTH_AraC"/>
</dbReference>
<evidence type="ECO:0000313" key="6">
    <source>
        <dbReference type="EMBL" id="AJQ96290.1"/>
    </source>
</evidence>
<dbReference type="GO" id="GO:0003700">
    <property type="term" value="F:DNA-binding transcription factor activity"/>
    <property type="evidence" value="ECO:0007669"/>
    <property type="project" value="InterPro"/>
</dbReference>
<dbReference type="SUPFAM" id="SSF51215">
    <property type="entry name" value="Regulatory protein AraC"/>
    <property type="match status" value="1"/>
</dbReference>
<evidence type="ECO:0000256" key="1">
    <source>
        <dbReference type="ARBA" id="ARBA00023015"/>
    </source>
</evidence>
<feature type="domain" description="HTH araC/xylS-type" evidence="5">
    <location>
        <begin position="175"/>
        <end position="273"/>
    </location>
</feature>
<dbReference type="PROSITE" id="PS00041">
    <property type="entry name" value="HTH_ARAC_FAMILY_1"/>
    <property type="match status" value="1"/>
</dbReference>
<sequence length="278" mass="32265">MDFEEILTLGPECRESFLTQQDIPELKSQEIKIAGISRLKPPYVVSRKDPDIHTLLFTVRGEGILTTVDDRQTIGPNTLTVLRARQPYRFEISSDSWDMGWMLLNPMPEWSLFDNAEQEVRPCFQSVPIYHLFSILHHEIEGAAVARQNVLNQIISYLNTALLENRENRRIRQLELFYTHLDEQLHYPWTVNALAKKIYCSVPHLHRLCQQAFGRGPMQQLTWLRMEKAKQLLLQTEWSIQEIASRIGYADAFNFSTRFKKSVGVAPSHFRALKGALQ</sequence>
<dbReference type="InterPro" id="IPR009057">
    <property type="entry name" value="Homeodomain-like_sf"/>
</dbReference>
<dbReference type="GO" id="GO:0043565">
    <property type="term" value="F:sequence-specific DNA binding"/>
    <property type="evidence" value="ECO:0007669"/>
    <property type="project" value="InterPro"/>
</dbReference>
<evidence type="ECO:0000256" key="4">
    <source>
        <dbReference type="ARBA" id="ARBA00023163"/>
    </source>
</evidence>
<dbReference type="PANTHER" id="PTHR43280:SF31">
    <property type="entry name" value="TRANSCRIPTIONAL REGULATORY PROTEIN"/>
    <property type="match status" value="1"/>
</dbReference>
<organism evidence="6 7">
    <name type="scientific">Gynuella sunshinyii YC6258</name>
    <dbReference type="NCBI Taxonomy" id="1445510"/>
    <lineage>
        <taxon>Bacteria</taxon>
        <taxon>Pseudomonadati</taxon>
        <taxon>Pseudomonadota</taxon>
        <taxon>Gammaproteobacteria</taxon>
        <taxon>Oceanospirillales</taxon>
        <taxon>Saccharospirillaceae</taxon>
        <taxon>Gynuella</taxon>
    </lineage>
</organism>
<name>A0A0C5VAE8_9GAMM</name>
<dbReference type="KEGG" id="gsn:YC6258_04256"/>
<dbReference type="Pfam" id="PF12833">
    <property type="entry name" value="HTH_18"/>
    <property type="match status" value="1"/>
</dbReference>
<keyword evidence="3" id="KW-0010">Activator</keyword>
<dbReference type="AlphaFoldDB" id="A0A0C5VAE8"/>
<evidence type="ECO:0000256" key="3">
    <source>
        <dbReference type="ARBA" id="ARBA00023159"/>
    </source>
</evidence>
<accession>A0A0C5VAE8</accession>
<proteinExistence type="predicted"/>
<dbReference type="SUPFAM" id="SSF46689">
    <property type="entry name" value="Homeodomain-like"/>
    <property type="match status" value="1"/>
</dbReference>
<keyword evidence="4" id="KW-0804">Transcription</keyword>
<evidence type="ECO:0000256" key="2">
    <source>
        <dbReference type="ARBA" id="ARBA00023125"/>
    </source>
</evidence>
<dbReference type="Gene3D" id="2.60.120.280">
    <property type="entry name" value="Regulatory protein AraC"/>
    <property type="match status" value="1"/>
</dbReference>
<dbReference type="Gene3D" id="1.10.10.60">
    <property type="entry name" value="Homeodomain-like"/>
    <property type="match status" value="2"/>
</dbReference>
<dbReference type="Pfam" id="PF02311">
    <property type="entry name" value="AraC_binding"/>
    <property type="match status" value="1"/>
</dbReference>
<gene>
    <name evidence="6" type="ORF">YC6258_04256</name>
</gene>
<dbReference type="EMBL" id="CP007142">
    <property type="protein sequence ID" value="AJQ96290.1"/>
    <property type="molecule type" value="Genomic_DNA"/>
</dbReference>
<dbReference type="InterPro" id="IPR018062">
    <property type="entry name" value="HTH_AraC-typ_CS"/>
</dbReference>
<keyword evidence="1" id="KW-0805">Transcription regulation</keyword>
<dbReference type="InterPro" id="IPR003313">
    <property type="entry name" value="AraC-bd"/>
</dbReference>
<dbReference type="STRING" id="1445510.YC6258_04256"/>
<keyword evidence="2 6" id="KW-0238">DNA-binding</keyword>
<reference evidence="6 7" key="1">
    <citation type="submission" date="2014-01" db="EMBL/GenBank/DDBJ databases">
        <title>Full genme sequencing of cellulolytic bacterium Gynuella sunshinyii YC6258T gen. nov., sp. nov.</title>
        <authorList>
            <person name="Khan H."/>
            <person name="Chung E.J."/>
            <person name="Chung Y.R."/>
        </authorList>
    </citation>
    <scope>NUCLEOTIDE SEQUENCE [LARGE SCALE GENOMIC DNA]</scope>
    <source>
        <strain evidence="6 7">YC6258</strain>
    </source>
</reference>
<dbReference type="PANTHER" id="PTHR43280">
    <property type="entry name" value="ARAC-FAMILY TRANSCRIPTIONAL REGULATOR"/>
    <property type="match status" value="1"/>
</dbReference>
<dbReference type="PROSITE" id="PS01124">
    <property type="entry name" value="HTH_ARAC_FAMILY_2"/>
    <property type="match status" value="1"/>
</dbReference>
<dbReference type="RefSeq" id="WP_169748996.1">
    <property type="nucleotide sequence ID" value="NZ_CP007142.1"/>
</dbReference>
<keyword evidence="7" id="KW-1185">Reference proteome</keyword>
<dbReference type="InterPro" id="IPR037923">
    <property type="entry name" value="HTH-like"/>
</dbReference>